<dbReference type="Pfam" id="PF25873">
    <property type="entry name" value="WHD_MalT"/>
    <property type="match status" value="1"/>
</dbReference>
<evidence type="ECO:0000259" key="3">
    <source>
        <dbReference type="PROSITE" id="PS50043"/>
    </source>
</evidence>
<dbReference type="InterPro" id="IPR027417">
    <property type="entry name" value="P-loop_NTPase"/>
</dbReference>
<keyword evidence="1" id="KW-0238">DNA-binding</keyword>
<keyword evidence="5" id="KW-1185">Reference proteome</keyword>
<feature type="region of interest" description="Disordered" evidence="2">
    <location>
        <begin position="96"/>
        <end position="170"/>
    </location>
</feature>
<dbReference type="PROSITE" id="PS50043">
    <property type="entry name" value="HTH_LUXR_2"/>
    <property type="match status" value="1"/>
</dbReference>
<gene>
    <name evidence="4" type="ORF">ACH429_09535</name>
</gene>
<dbReference type="CDD" id="cd06170">
    <property type="entry name" value="LuxR_C_like"/>
    <property type="match status" value="1"/>
</dbReference>
<accession>A0ABW7URK5</accession>
<dbReference type="InterPro" id="IPR059106">
    <property type="entry name" value="WHD_MalT"/>
</dbReference>
<dbReference type="SUPFAM" id="SSF46894">
    <property type="entry name" value="C-terminal effector domain of the bipartite response regulators"/>
    <property type="match status" value="1"/>
</dbReference>
<dbReference type="EMBL" id="JBIRWE010000003">
    <property type="protein sequence ID" value="MFI1964350.1"/>
    <property type="molecule type" value="Genomic_DNA"/>
</dbReference>
<dbReference type="InterPro" id="IPR000792">
    <property type="entry name" value="Tscrpt_reg_LuxR_C"/>
</dbReference>
<evidence type="ECO:0000313" key="5">
    <source>
        <dbReference type="Proteomes" id="UP001611548"/>
    </source>
</evidence>
<reference evidence="4 5" key="1">
    <citation type="submission" date="2024-10" db="EMBL/GenBank/DDBJ databases">
        <title>The Natural Products Discovery Center: Release of the First 8490 Sequenced Strains for Exploring Actinobacteria Biosynthetic Diversity.</title>
        <authorList>
            <person name="Kalkreuter E."/>
            <person name="Kautsar S.A."/>
            <person name="Yang D."/>
            <person name="Bader C.D."/>
            <person name="Teijaro C.N."/>
            <person name="Fluegel L."/>
            <person name="Davis C.M."/>
            <person name="Simpson J.R."/>
            <person name="Lauterbach L."/>
            <person name="Steele A.D."/>
            <person name="Gui C."/>
            <person name="Meng S."/>
            <person name="Li G."/>
            <person name="Viehrig K."/>
            <person name="Ye F."/>
            <person name="Su P."/>
            <person name="Kiefer A.F."/>
            <person name="Nichols A."/>
            <person name="Cepeda A.J."/>
            <person name="Yan W."/>
            <person name="Fan B."/>
            <person name="Jiang Y."/>
            <person name="Adhikari A."/>
            <person name="Zheng C.-J."/>
            <person name="Schuster L."/>
            <person name="Cowan T.M."/>
            <person name="Smanski M.J."/>
            <person name="Chevrette M.G."/>
            <person name="De Carvalho L.P.S."/>
            <person name="Shen B."/>
        </authorList>
    </citation>
    <scope>NUCLEOTIDE SEQUENCE [LARGE SCALE GENOMIC DNA]</scope>
    <source>
        <strain evidence="4 5">NPDC020327</strain>
    </source>
</reference>
<feature type="domain" description="HTH luxR-type" evidence="3">
    <location>
        <begin position="858"/>
        <end position="923"/>
    </location>
</feature>
<name>A0ABW7URK5_9ACTN</name>
<dbReference type="InterPro" id="IPR011990">
    <property type="entry name" value="TPR-like_helical_dom_sf"/>
</dbReference>
<evidence type="ECO:0000313" key="4">
    <source>
        <dbReference type="EMBL" id="MFI1964350.1"/>
    </source>
</evidence>
<dbReference type="Gene3D" id="1.25.40.10">
    <property type="entry name" value="Tetratricopeptide repeat domain"/>
    <property type="match status" value="1"/>
</dbReference>
<dbReference type="Proteomes" id="UP001611548">
    <property type="component" value="Unassembled WGS sequence"/>
</dbReference>
<feature type="region of interest" description="Disordered" evidence="2">
    <location>
        <begin position="1"/>
        <end position="24"/>
    </location>
</feature>
<feature type="compositionally biased region" description="Low complexity" evidence="2">
    <location>
        <begin position="96"/>
        <end position="111"/>
    </location>
</feature>
<dbReference type="Pfam" id="PF00196">
    <property type="entry name" value="GerE"/>
    <property type="match status" value="1"/>
</dbReference>
<proteinExistence type="predicted"/>
<comment type="caution">
    <text evidence="4">The sequence shown here is derived from an EMBL/GenBank/DDBJ whole genome shotgun (WGS) entry which is preliminary data.</text>
</comment>
<evidence type="ECO:0000256" key="2">
    <source>
        <dbReference type="SAM" id="MobiDB-lite"/>
    </source>
</evidence>
<evidence type="ECO:0000256" key="1">
    <source>
        <dbReference type="ARBA" id="ARBA00023125"/>
    </source>
</evidence>
<organism evidence="4 5">
    <name type="scientific">Streptomyces pathocidini</name>
    <dbReference type="NCBI Taxonomy" id="1650571"/>
    <lineage>
        <taxon>Bacteria</taxon>
        <taxon>Bacillati</taxon>
        <taxon>Actinomycetota</taxon>
        <taxon>Actinomycetes</taxon>
        <taxon>Kitasatosporales</taxon>
        <taxon>Streptomycetaceae</taxon>
        <taxon>Streptomyces</taxon>
    </lineage>
</organism>
<dbReference type="PANTHER" id="PTHR43214">
    <property type="entry name" value="TWO-COMPONENT RESPONSE REGULATOR"/>
    <property type="match status" value="1"/>
</dbReference>
<dbReference type="InterPro" id="IPR016032">
    <property type="entry name" value="Sig_transdc_resp-reg_C-effctor"/>
</dbReference>
<dbReference type="RefSeq" id="WP_398718207.1">
    <property type="nucleotide sequence ID" value="NZ_JBIRWE010000003.1"/>
</dbReference>
<dbReference type="InterPro" id="IPR039420">
    <property type="entry name" value="WalR-like"/>
</dbReference>
<dbReference type="SUPFAM" id="SSF52540">
    <property type="entry name" value="P-loop containing nucleoside triphosphate hydrolases"/>
    <property type="match status" value="1"/>
</dbReference>
<dbReference type="Gene3D" id="1.10.10.10">
    <property type="entry name" value="Winged helix-like DNA-binding domain superfamily/Winged helix DNA-binding domain"/>
    <property type="match status" value="1"/>
</dbReference>
<sequence length="925" mass="98154">MGERGDRRPSGGPVPSEKITAPGPVPSLVARERLYDALDGGPDRPAVLVCAPAGYGKTTLLADWAARTPEAVAWVRLDAGDDDPARLRATIAAALRAAARPPGGGPVPATRSPGDPAPHPRQGSARPDPGRTEAAGAVEWTGASPGGLAGAPGSGEAAGTTERAQASPERAQASLPITLVLDGLEVVTSAAALGELERLLDRPPGGPRVVLSGRGEPPVALYRLRLAGALRELRGDALRFTADEAAVLLRRHGTELGPRELAALLRHTEGWPAALQLAAVALRSAPDPGAYAAGFDGDDRGVADYLVGEVLSRSPPAEREFLLRTSVCERLDADLANALTGRDDAAAALDRLLRTGAPVAREAPGSPWHRCHPLLRAHLYAELRRTRPAEVPRLHGAAADWFAARERPAEALRHAVAVPDPHRVSALLDRHVTRMVTAGQGRTVRRLLAELPEPALESEPGLLLAAALARLDTGDLDNGSRYLALSTRADPHPRDSGVRALRRIVRLERARLAGSLPEALRLAEGLRIPEAADRDGGDDLAALALADRGIVHMELGQLTQGKADLTAALAIARRRGLDHLTAQCLSCLAAVAAAECRNTRAVRLGEAAADFARARGWEGAALCAPAYEAVAWAELQLTERDPAERWSRLARQSVRSVHGRVDPTVEFGARLVGAVAAYERGERERGLVGLRRAWTACGDRQLMPELSAFGSVAEVQMALAAGRIAWAAEALGRARERLDGSAETAVMEAAVLAARGRDEAARAALRRALDGGRPPVVVSTLVEAWLLEARLCEARGERPRAAQALREAMGIARSRRVLRPFRVGGPGLRQLLIRSLPGLGPLEPFGHELLRVVPDTGAPPPVSALTPRETALLQQLPSLRTMEEIAADLFVSVNTLKTHLRGIYRKLEVGTRRDAVLAAREKGLL</sequence>
<dbReference type="SMART" id="SM00421">
    <property type="entry name" value="HTH_LUXR"/>
    <property type="match status" value="1"/>
</dbReference>
<dbReference type="InterPro" id="IPR036388">
    <property type="entry name" value="WH-like_DNA-bd_sf"/>
</dbReference>
<protein>
    <submittedName>
        <fullName evidence="4">LuxR C-terminal-related transcriptional regulator</fullName>
    </submittedName>
</protein>
<feature type="compositionally biased region" description="Gly residues" evidence="2">
    <location>
        <begin position="144"/>
        <end position="153"/>
    </location>
</feature>